<dbReference type="AlphaFoldDB" id="A0A9N9JE69"/>
<gene>
    <name evidence="1" type="ORF">DERYTH_LOCUS19059</name>
</gene>
<organism evidence="1 2">
    <name type="scientific">Dentiscutata erythropus</name>
    <dbReference type="NCBI Taxonomy" id="1348616"/>
    <lineage>
        <taxon>Eukaryota</taxon>
        <taxon>Fungi</taxon>
        <taxon>Fungi incertae sedis</taxon>
        <taxon>Mucoromycota</taxon>
        <taxon>Glomeromycotina</taxon>
        <taxon>Glomeromycetes</taxon>
        <taxon>Diversisporales</taxon>
        <taxon>Gigasporaceae</taxon>
        <taxon>Dentiscutata</taxon>
    </lineage>
</organism>
<proteinExistence type="predicted"/>
<comment type="caution">
    <text evidence="1">The sequence shown here is derived from an EMBL/GenBank/DDBJ whole genome shotgun (WGS) entry which is preliminary data.</text>
</comment>
<evidence type="ECO:0000313" key="2">
    <source>
        <dbReference type="Proteomes" id="UP000789405"/>
    </source>
</evidence>
<dbReference type="Proteomes" id="UP000789405">
    <property type="component" value="Unassembled WGS sequence"/>
</dbReference>
<reference evidence="1" key="1">
    <citation type="submission" date="2021-06" db="EMBL/GenBank/DDBJ databases">
        <authorList>
            <person name="Kallberg Y."/>
            <person name="Tangrot J."/>
            <person name="Rosling A."/>
        </authorList>
    </citation>
    <scope>NUCLEOTIDE SEQUENCE</scope>
    <source>
        <strain evidence="1">MA453B</strain>
    </source>
</reference>
<dbReference type="EMBL" id="CAJVPY010020278">
    <property type="protein sequence ID" value="CAG8774970.1"/>
    <property type="molecule type" value="Genomic_DNA"/>
</dbReference>
<evidence type="ECO:0000313" key="1">
    <source>
        <dbReference type="EMBL" id="CAG8774970.1"/>
    </source>
</evidence>
<accession>A0A9N9JE69</accession>
<feature type="non-terminal residue" evidence="1">
    <location>
        <position position="1"/>
    </location>
</feature>
<name>A0A9N9JE69_9GLOM</name>
<protein>
    <submittedName>
        <fullName evidence="1">8843_t:CDS:1</fullName>
    </submittedName>
</protein>
<keyword evidence="2" id="KW-1185">Reference proteome</keyword>
<sequence length="49" mass="5772">WIAMTNSMATEILPNEELNKIIAIIKQLFLYKFERFVGTKYRLQVGEPI</sequence>